<gene>
    <name evidence="3" type="primary">wbsG</name>
</gene>
<dbReference type="InterPro" id="IPR001173">
    <property type="entry name" value="Glyco_trans_2-like"/>
</dbReference>
<keyword evidence="3" id="KW-0808">Transferase</keyword>
<evidence type="ECO:0000313" key="3">
    <source>
        <dbReference type="EMBL" id="AAK60457.1"/>
    </source>
</evidence>
<dbReference type="CDD" id="cd00761">
    <property type="entry name" value="Glyco_tranf_GTA_type"/>
    <property type="match status" value="1"/>
</dbReference>
<dbReference type="PANTHER" id="PTHR22916">
    <property type="entry name" value="GLYCOSYLTRANSFERASE"/>
    <property type="match status" value="1"/>
</dbReference>
<evidence type="ECO:0000259" key="2">
    <source>
        <dbReference type="Pfam" id="PF00535"/>
    </source>
</evidence>
<keyword evidence="1" id="KW-0472">Membrane</keyword>
<keyword evidence="1" id="KW-1133">Transmembrane helix</keyword>
<dbReference type="AlphaFoldDB" id="Q8GMJ4"/>
<feature type="transmembrane region" description="Helical" evidence="1">
    <location>
        <begin position="225"/>
        <end position="243"/>
    </location>
</feature>
<dbReference type="Pfam" id="PF00535">
    <property type="entry name" value="Glycos_transf_2"/>
    <property type="match status" value="1"/>
</dbReference>
<dbReference type="EMBL" id="AY035396">
    <property type="protein sequence ID" value="AAK60457.1"/>
    <property type="molecule type" value="Genomic_DNA"/>
</dbReference>
<dbReference type="PATRIC" id="fig|562.8009.peg.3906"/>
<dbReference type="InterPro" id="IPR029044">
    <property type="entry name" value="Nucleotide-diphossugar_trans"/>
</dbReference>
<evidence type="ECO:0000256" key="1">
    <source>
        <dbReference type="SAM" id="Phobius"/>
    </source>
</evidence>
<dbReference type="Gene3D" id="3.90.550.10">
    <property type="entry name" value="Spore Coat Polysaccharide Biosynthesis Protein SpsA, Chain A"/>
    <property type="match status" value="1"/>
</dbReference>
<organism evidence="3">
    <name type="scientific">Escherichia coli</name>
    <dbReference type="NCBI Taxonomy" id="562"/>
    <lineage>
        <taxon>Bacteria</taxon>
        <taxon>Pseudomonadati</taxon>
        <taxon>Pseudomonadota</taxon>
        <taxon>Gammaproteobacteria</taxon>
        <taxon>Enterobacterales</taxon>
        <taxon>Enterobacteriaceae</taxon>
        <taxon>Escherichia</taxon>
    </lineage>
</organism>
<keyword evidence="1" id="KW-0812">Transmembrane</keyword>
<dbReference type="RefSeq" id="WP_000686886.1">
    <property type="nucleotide sequence ID" value="NZ_AP024582.1"/>
</dbReference>
<accession>Q8GMJ4</accession>
<proteinExistence type="predicted"/>
<dbReference type="PANTHER" id="PTHR22916:SF3">
    <property type="entry name" value="UDP-GLCNAC:BETAGAL BETA-1,3-N-ACETYLGLUCOSAMINYLTRANSFERASE-LIKE PROTEIN 1"/>
    <property type="match status" value="1"/>
</dbReference>
<dbReference type="GO" id="GO:0016758">
    <property type="term" value="F:hexosyltransferase activity"/>
    <property type="evidence" value="ECO:0007669"/>
    <property type="project" value="UniProtKB-ARBA"/>
</dbReference>
<name>Q8GMJ4_ECOLX</name>
<protein>
    <submittedName>
        <fullName evidence="3">Putative glycosyl transferase</fullName>
    </submittedName>
</protein>
<sequence length="265" mass="30518">MKIDILLSTYGDRILGINRLIQSIDFSNCNLIIAHQFKNKISSQAKTFIQKLLHENNNISYYQLNSFGVTKSRNFLINKAKSNYIAFCDDDIYYFPNAISTVLDKMEHENIDVATCMTITDDSKPLKNYASRDYHHNKRTILRVGTVEIICKRESILKTDLFPEDMGAGALFPLCDEPVFLNNCLKQSLKVQFLSIPLCYHPNVSSGSNLNRCYTIARGVCFRRIYGMPALLLILIFSLKMKLKYRKLDLLTYTKSLYRGYNEGK</sequence>
<reference evidence="3" key="1">
    <citation type="journal article" date="2002" name="J. Appl. Microbiol.">
        <title>Identification of the O-antigen biosynthesis genes of Escherichia coli O91 and development of a O91 PCR serotyping test.</title>
        <authorList>
            <person name="Perelle S."/>
            <person name="Dilasser F."/>
            <person name="Grout J."/>
            <person name="Fach P."/>
        </authorList>
    </citation>
    <scope>NUCLEOTIDE SEQUENCE</scope>
    <source>
        <strain evidence="3">ECA95</strain>
    </source>
</reference>
<dbReference type="SUPFAM" id="SSF53448">
    <property type="entry name" value="Nucleotide-diphospho-sugar transferases"/>
    <property type="match status" value="1"/>
</dbReference>
<feature type="domain" description="Glycosyltransferase 2-like" evidence="2">
    <location>
        <begin position="47"/>
        <end position="134"/>
    </location>
</feature>